<organism evidence="2 3">
    <name type="scientific">Tectimicrobiota bacterium</name>
    <dbReference type="NCBI Taxonomy" id="2528274"/>
    <lineage>
        <taxon>Bacteria</taxon>
        <taxon>Pseudomonadati</taxon>
        <taxon>Nitrospinota/Tectimicrobiota group</taxon>
        <taxon>Candidatus Tectimicrobiota</taxon>
    </lineage>
</organism>
<evidence type="ECO:0000313" key="3">
    <source>
        <dbReference type="Proteomes" id="UP000772181"/>
    </source>
</evidence>
<reference evidence="2" key="1">
    <citation type="submission" date="2020-07" db="EMBL/GenBank/DDBJ databases">
        <title>Huge and variable diversity of episymbiotic CPR bacteria and DPANN archaea in groundwater ecosystems.</title>
        <authorList>
            <person name="He C.Y."/>
            <person name="Keren R."/>
            <person name="Whittaker M."/>
            <person name="Farag I.F."/>
            <person name="Doudna J."/>
            <person name="Cate J.H.D."/>
            <person name="Banfield J.F."/>
        </authorList>
    </citation>
    <scope>NUCLEOTIDE SEQUENCE</scope>
    <source>
        <strain evidence="2">NC_groundwater_1482_Ag_S-0.65um_47_24</strain>
    </source>
</reference>
<gene>
    <name evidence="2" type="ORF">HY730_02045</name>
</gene>
<evidence type="ECO:0000313" key="2">
    <source>
        <dbReference type="EMBL" id="MBI4595139.1"/>
    </source>
</evidence>
<dbReference type="Proteomes" id="UP000772181">
    <property type="component" value="Unassembled WGS sequence"/>
</dbReference>
<evidence type="ECO:0008006" key="4">
    <source>
        <dbReference type="Google" id="ProtNLM"/>
    </source>
</evidence>
<dbReference type="EMBL" id="JACQWF010000094">
    <property type="protein sequence ID" value="MBI4595139.1"/>
    <property type="molecule type" value="Genomic_DNA"/>
</dbReference>
<keyword evidence="1" id="KW-0472">Membrane</keyword>
<name>A0A933LPY6_UNCTE</name>
<proteinExistence type="predicted"/>
<dbReference type="AlphaFoldDB" id="A0A933LPY6"/>
<sequence length="109" mass="12125">PNPMRDLLFSLLKKSPLILLVIIIIFFLVRPLMRWATISKQSLQLPSGLPQTLQQLEEKFAVGSPMFQTPTAAGAAPMGLKTPLDKAREIVKEDAGTAARLIKTWLKEE</sequence>
<keyword evidence="1" id="KW-0812">Transmembrane</keyword>
<feature type="non-terminal residue" evidence="2">
    <location>
        <position position="1"/>
    </location>
</feature>
<comment type="caution">
    <text evidence="2">The sequence shown here is derived from an EMBL/GenBank/DDBJ whole genome shotgun (WGS) entry which is preliminary data.</text>
</comment>
<evidence type="ECO:0000256" key="1">
    <source>
        <dbReference type="SAM" id="Phobius"/>
    </source>
</evidence>
<accession>A0A933LPY6</accession>
<protein>
    <recommendedName>
        <fullName evidence="4">Flagellar M-ring protein FliF</fullName>
    </recommendedName>
</protein>
<feature type="transmembrane region" description="Helical" evidence="1">
    <location>
        <begin position="15"/>
        <end position="33"/>
    </location>
</feature>
<keyword evidence="1" id="KW-1133">Transmembrane helix</keyword>